<accession>A0A222FGW8</accession>
<dbReference type="RefSeq" id="WP_094059071.1">
    <property type="nucleotide sequence ID" value="NZ_CP022530.1"/>
</dbReference>
<dbReference type="EMBL" id="CP022530">
    <property type="protein sequence ID" value="ASP37862.1"/>
    <property type="molecule type" value="Genomic_DNA"/>
</dbReference>
<evidence type="ECO:0000313" key="2">
    <source>
        <dbReference type="Proteomes" id="UP000202440"/>
    </source>
</evidence>
<dbReference type="KEGG" id="bsan:CHH28_03865"/>
<gene>
    <name evidence="1" type="ORF">CHH28_03865</name>
</gene>
<keyword evidence="2" id="KW-1185">Reference proteome</keyword>
<name>A0A222FGW8_9GAMM</name>
<dbReference type="OrthoDB" id="6174179at2"/>
<sequence>MFKIKTDRTYQYPVAVTYREGNEEKQGEFTGIFKTLNMAELERVGADDEKALDVVFVGAEGVEMEGHDGQSLSGDDMLAALRSDPDISQAIWAAYQDSYAKKGQSKT</sequence>
<evidence type="ECO:0000313" key="1">
    <source>
        <dbReference type="EMBL" id="ASP37862.1"/>
    </source>
</evidence>
<protein>
    <submittedName>
        <fullName evidence="1">Uncharacterized protein</fullName>
    </submittedName>
</protein>
<reference evidence="1 2" key="1">
    <citation type="submission" date="2017-07" db="EMBL/GenBank/DDBJ databases">
        <title>Annotated genome sequence of Bacterioplanes sanyensis isolated from Red Sea.</title>
        <authorList>
            <person name="Rehman Z.U."/>
        </authorList>
    </citation>
    <scope>NUCLEOTIDE SEQUENCE [LARGE SCALE GENOMIC DNA]</scope>
    <source>
        <strain evidence="1 2">NV9</strain>
    </source>
</reference>
<dbReference type="AlphaFoldDB" id="A0A222FGW8"/>
<dbReference type="Proteomes" id="UP000202440">
    <property type="component" value="Chromosome"/>
</dbReference>
<organism evidence="1 2">
    <name type="scientific">Bacterioplanes sanyensis</name>
    <dbReference type="NCBI Taxonomy" id="1249553"/>
    <lineage>
        <taxon>Bacteria</taxon>
        <taxon>Pseudomonadati</taxon>
        <taxon>Pseudomonadota</taxon>
        <taxon>Gammaproteobacteria</taxon>
        <taxon>Oceanospirillales</taxon>
        <taxon>Oceanospirillaceae</taxon>
        <taxon>Bacterioplanes</taxon>
    </lineage>
</organism>
<proteinExistence type="predicted"/>